<dbReference type="SUPFAM" id="SSF81301">
    <property type="entry name" value="Nucleotidyltransferase"/>
    <property type="match status" value="1"/>
</dbReference>
<gene>
    <name evidence="2" type="primary">txxe 2448</name>
    <name evidence="2" type="ORF">TXXE_12290</name>
</gene>
<accession>A0ABN7S3P8</accession>
<evidence type="ECO:0000259" key="1">
    <source>
        <dbReference type="Pfam" id="PF01909"/>
    </source>
</evidence>
<dbReference type="EMBL" id="CAJRAY010000061">
    <property type="protein sequence ID" value="CAG5088785.1"/>
    <property type="molecule type" value="Genomic_DNA"/>
</dbReference>
<dbReference type="RefSeq" id="WP_015256451.1">
    <property type="nucleotide sequence ID" value="NZ_CAJRAY010000061.1"/>
</dbReference>
<organism evidence="2 3">
    <name type="scientific">Thermobacillus xylanilyticus</name>
    <dbReference type="NCBI Taxonomy" id="76633"/>
    <lineage>
        <taxon>Bacteria</taxon>
        <taxon>Bacillati</taxon>
        <taxon>Bacillota</taxon>
        <taxon>Bacilli</taxon>
        <taxon>Bacillales</taxon>
        <taxon>Paenibacillaceae</taxon>
        <taxon>Thermobacillus</taxon>
    </lineage>
</organism>
<dbReference type="Pfam" id="PF01909">
    <property type="entry name" value="NTP_transf_2"/>
    <property type="match status" value="1"/>
</dbReference>
<dbReference type="CDD" id="cd05403">
    <property type="entry name" value="NT_KNTase_like"/>
    <property type="match status" value="1"/>
</dbReference>
<keyword evidence="3" id="KW-1185">Reference proteome</keyword>
<comment type="caution">
    <text evidence="2">The sequence shown here is derived from an EMBL/GenBank/DDBJ whole genome shotgun (WGS) entry which is preliminary data.</text>
</comment>
<name>A0ABN7S3P8_THEXY</name>
<protein>
    <submittedName>
        <fullName evidence="2">Nucleotidyltransferase domain protein</fullName>
    </submittedName>
</protein>
<dbReference type="Gene3D" id="3.30.460.10">
    <property type="entry name" value="Beta Polymerase, domain 2"/>
    <property type="match status" value="1"/>
</dbReference>
<dbReference type="InterPro" id="IPR043519">
    <property type="entry name" value="NT_sf"/>
</dbReference>
<dbReference type="InterPro" id="IPR002934">
    <property type="entry name" value="Polymerase_NTP_transf_dom"/>
</dbReference>
<evidence type="ECO:0000313" key="3">
    <source>
        <dbReference type="Proteomes" id="UP000681526"/>
    </source>
</evidence>
<proteinExistence type="predicted"/>
<evidence type="ECO:0000313" key="2">
    <source>
        <dbReference type="EMBL" id="CAG5088785.1"/>
    </source>
</evidence>
<dbReference type="Proteomes" id="UP000681526">
    <property type="component" value="Unassembled WGS sequence"/>
</dbReference>
<reference evidence="2 3" key="1">
    <citation type="submission" date="2021-04" db="EMBL/GenBank/DDBJ databases">
        <authorList>
            <person name="Rakotoarivonina H."/>
        </authorList>
    </citation>
    <scope>NUCLEOTIDE SEQUENCE [LARGE SCALE GENOMIC DNA]</scope>
    <source>
        <strain evidence="2 3">XE</strain>
    </source>
</reference>
<sequence>MRPSPFEAAAQYVAAAHPGCLLAVLGGSAARRTHGPDSDLDIVVVERGESELFRRVVRFRGWIVDCFILTDSDYREIFDAGMQEANPSLQRMIAEGTVIRRTERGLQIVEEARADLAFGPLPWSPDEIDDARNRLSETAADLLRSRCRDERRFIASRLVLLAAEFLLRTGRRWIGEGKHLYRCLREFSPEYAAKLSSALEALNAHDDPAPLIAVCRSILEPFGGELIVGYER</sequence>
<feature type="domain" description="Polymerase nucleotidyl transferase" evidence="1">
    <location>
        <begin position="23"/>
        <end position="52"/>
    </location>
</feature>